<evidence type="ECO:0000313" key="5">
    <source>
        <dbReference type="Proteomes" id="UP000242682"/>
    </source>
</evidence>
<evidence type="ECO:0000256" key="1">
    <source>
        <dbReference type="SAM" id="MobiDB-lite"/>
    </source>
</evidence>
<evidence type="ECO:0000259" key="2">
    <source>
        <dbReference type="Pfam" id="PF09557"/>
    </source>
</evidence>
<feature type="compositionally biased region" description="Polar residues" evidence="1">
    <location>
        <begin position="314"/>
        <end position="328"/>
    </location>
</feature>
<feature type="compositionally biased region" description="Polar residues" evidence="1">
    <location>
        <begin position="286"/>
        <end position="299"/>
    </location>
</feature>
<name>A0A2P8GK12_9BACL</name>
<dbReference type="Proteomes" id="UP000242682">
    <property type="component" value="Unassembled WGS sequence"/>
</dbReference>
<feature type="compositionally biased region" description="Low complexity" evidence="1">
    <location>
        <begin position="199"/>
        <end position="214"/>
    </location>
</feature>
<dbReference type="InterPro" id="IPR052967">
    <property type="entry name" value="Stress_Response_Assoc"/>
</dbReference>
<dbReference type="PANTHER" id="PTHR38463">
    <property type="entry name" value="STRESS RESPONSE PROTEIN YSNF"/>
    <property type="match status" value="1"/>
</dbReference>
<dbReference type="InterPro" id="IPR019060">
    <property type="entry name" value="DUF2382"/>
</dbReference>
<feature type="compositionally biased region" description="Polar residues" evidence="1">
    <location>
        <begin position="215"/>
        <end position="229"/>
    </location>
</feature>
<feature type="compositionally biased region" description="Gly residues" evidence="1">
    <location>
        <begin position="188"/>
        <end position="198"/>
    </location>
</feature>
<proteinExistence type="predicted"/>
<feature type="domain" description="DUF2382" evidence="2">
    <location>
        <begin position="347"/>
        <end position="466"/>
    </location>
</feature>
<feature type="compositionally biased region" description="Polar residues" evidence="1">
    <location>
        <begin position="112"/>
        <end position="136"/>
    </location>
</feature>
<dbReference type="PANTHER" id="PTHR38463:SF1">
    <property type="entry name" value="STRESS RESPONSE PROTEIN YSNF"/>
    <property type="match status" value="1"/>
</dbReference>
<feature type="compositionally biased region" description="Polar residues" evidence="1">
    <location>
        <begin position="247"/>
        <end position="267"/>
    </location>
</feature>
<gene>
    <name evidence="4" type="ORF">B0H99_10930</name>
</gene>
<comment type="caution">
    <text evidence="4">The sequence shown here is derived from an EMBL/GenBank/DDBJ whole genome shotgun (WGS) entry which is preliminary data.</text>
</comment>
<sequence>MADNKFMGTFDTEQEVLRKIEELKAQGATEDHMYVMARDEDQLSMVRGRTDVDYKAAEVGWKDKFMGFLSGNEPVRQAFAGMGVDEHEADRYYHEVQNGKILLFVDRDYDSTTQSTETPQNAAYGTPSPDRTNYVDTGTVARDGLTVDTNDQNDVYFNEDRRDLYADGSKSPSSSADTSYEETAGVGDKTGTGFGLGTGDTVNDTPNPNRNTNDFSATNSDRDSSATPDSSSGMFGSGGQGAEERTTTNQSSNLFGSDDSNQNNESKSGGVLGGLFGGNSDRNDDSTSGVRTDSGTYDTSRGRADDNQGLGTGADTNRNAGAFTSGSPGTRGGSDIDRVAGTEEETLRLHEERLQVDKDRVQTGEVNIGKHVVEERRTIDVPVEREEIVIERRPVNKEVSDTNQTGGSGVSAQAYQEGDSIHIPLTEERVEVNKTNVVSEEIVVGKRKVQDTETINETVRREEADIDDDTNTGLNRDNKDRF</sequence>
<feature type="region of interest" description="Disordered" evidence="1">
    <location>
        <begin position="112"/>
        <end position="338"/>
    </location>
</feature>
<feature type="domain" description="General stress protein 17M-like" evidence="3">
    <location>
        <begin position="6"/>
        <end position="99"/>
    </location>
</feature>
<dbReference type="AlphaFoldDB" id="A0A2P8GK12"/>
<dbReference type="EMBL" id="PYAT01000009">
    <property type="protein sequence ID" value="PSL34304.1"/>
    <property type="molecule type" value="Genomic_DNA"/>
</dbReference>
<dbReference type="Pfam" id="PF09557">
    <property type="entry name" value="DUF2382"/>
    <property type="match status" value="1"/>
</dbReference>
<feature type="region of interest" description="Disordered" evidence="1">
    <location>
        <begin position="447"/>
        <end position="482"/>
    </location>
</feature>
<evidence type="ECO:0000313" key="4">
    <source>
        <dbReference type="EMBL" id="PSL34304.1"/>
    </source>
</evidence>
<dbReference type="RefSeq" id="WP_245894522.1">
    <property type="nucleotide sequence ID" value="NZ_PYAT01000009.1"/>
</dbReference>
<dbReference type="InterPro" id="IPR025889">
    <property type="entry name" value="GSP17M-like_dom"/>
</dbReference>
<dbReference type="NCBIfam" id="TIGR02271">
    <property type="entry name" value="YsnF/AvaK domain"/>
    <property type="match status" value="1"/>
</dbReference>
<accession>A0A2P8GK12</accession>
<keyword evidence="5" id="KW-1185">Reference proteome</keyword>
<protein>
    <submittedName>
        <fullName evidence="4">Uncharacterized protein (TIGR02271 family)</fullName>
    </submittedName>
</protein>
<reference evidence="4 5" key="1">
    <citation type="submission" date="2018-03" db="EMBL/GenBank/DDBJ databases">
        <title>Genomic Encyclopedia of Type Strains, Phase III (KMG-III): the genomes of soil and plant-associated and newly described type strains.</title>
        <authorList>
            <person name="Whitman W."/>
        </authorList>
    </citation>
    <scope>NUCLEOTIDE SEQUENCE [LARGE SCALE GENOMIC DNA]</scope>
    <source>
        <strain evidence="4 5">CGMCC 1.12259</strain>
    </source>
</reference>
<dbReference type="Pfam" id="PF11181">
    <property type="entry name" value="YflT"/>
    <property type="match status" value="1"/>
</dbReference>
<organism evidence="4 5">
    <name type="scientific">Planomicrobium soli</name>
    <dbReference type="NCBI Taxonomy" id="1176648"/>
    <lineage>
        <taxon>Bacteria</taxon>
        <taxon>Bacillati</taxon>
        <taxon>Bacillota</taxon>
        <taxon>Bacilli</taxon>
        <taxon>Bacillales</taxon>
        <taxon>Caryophanaceae</taxon>
        <taxon>Planomicrobium</taxon>
    </lineage>
</organism>
<evidence type="ECO:0000259" key="3">
    <source>
        <dbReference type="Pfam" id="PF11181"/>
    </source>
</evidence>